<dbReference type="Pfam" id="PF01797">
    <property type="entry name" value="Y1_Tnp"/>
    <property type="match status" value="1"/>
</dbReference>
<evidence type="ECO:0000259" key="1">
    <source>
        <dbReference type="SMART" id="SM01321"/>
    </source>
</evidence>
<dbReference type="SUPFAM" id="SSF143422">
    <property type="entry name" value="Transposase IS200-like"/>
    <property type="match status" value="1"/>
</dbReference>
<organism evidence="2 3">
    <name type="scientific">Candidatus Shapirobacteria bacterium CG10_big_fil_rev_8_21_14_0_10_40_9</name>
    <dbReference type="NCBI Taxonomy" id="1974888"/>
    <lineage>
        <taxon>Bacteria</taxon>
        <taxon>Candidatus Shapironibacteriota</taxon>
    </lineage>
</organism>
<evidence type="ECO:0000313" key="3">
    <source>
        <dbReference type="Proteomes" id="UP000231474"/>
    </source>
</evidence>
<dbReference type="PANTHER" id="PTHR34322">
    <property type="entry name" value="TRANSPOSASE, Y1_TNP DOMAIN-CONTAINING"/>
    <property type="match status" value="1"/>
</dbReference>
<protein>
    <recommendedName>
        <fullName evidence="1">Transposase IS200-like domain-containing protein</fullName>
    </recommendedName>
</protein>
<gene>
    <name evidence="2" type="ORF">COU95_01175</name>
</gene>
<dbReference type="InterPro" id="IPR036515">
    <property type="entry name" value="Transposase_17_sf"/>
</dbReference>
<dbReference type="PANTHER" id="PTHR34322:SF2">
    <property type="entry name" value="TRANSPOSASE IS200-LIKE DOMAIN-CONTAINING PROTEIN"/>
    <property type="match status" value="1"/>
</dbReference>
<proteinExistence type="predicted"/>
<feature type="domain" description="Transposase IS200-like" evidence="1">
    <location>
        <begin position="9"/>
        <end position="146"/>
    </location>
</feature>
<evidence type="ECO:0000313" key="2">
    <source>
        <dbReference type="EMBL" id="PJE67660.1"/>
    </source>
</evidence>
<name>A0A2M8L411_9BACT</name>
<dbReference type="Proteomes" id="UP000231474">
    <property type="component" value="Unassembled WGS sequence"/>
</dbReference>
<accession>A0A2M8L411</accession>
<comment type="caution">
    <text evidence="2">The sequence shown here is derived from an EMBL/GenBank/DDBJ whole genome shotgun (WGS) entry which is preliminary data.</text>
</comment>
<dbReference type="InterPro" id="IPR002686">
    <property type="entry name" value="Transposase_17"/>
</dbReference>
<dbReference type="Gene3D" id="3.30.70.1290">
    <property type="entry name" value="Transposase IS200-like"/>
    <property type="match status" value="1"/>
</dbReference>
<dbReference type="AlphaFoldDB" id="A0A2M8L411"/>
<dbReference type="EMBL" id="PFEK01000022">
    <property type="protein sequence ID" value="PJE67660.1"/>
    <property type="molecule type" value="Genomic_DNA"/>
</dbReference>
<sequence length="214" mass="25566">MGLRKTILATGEYYHILNRSIQGIPIFKGKRENILFLEAMEYYLQPSPPTRFSIYRVGIEKYQINLKKPLVSIINFCLMPNHFHFTLRQEKESGIRKFIQRLTNSFAHYFNIKYKNRGPLFEGNFKAVRIETDEQLIHLSRYIHLNPVSAYLVENPEDYPYSSYRVYLKREDSKIVDPSPILEQFSSSEKYQSFVQSQRDYQRELEKIKHLILE</sequence>
<dbReference type="GO" id="GO:0006313">
    <property type="term" value="P:DNA transposition"/>
    <property type="evidence" value="ECO:0007669"/>
    <property type="project" value="InterPro"/>
</dbReference>
<dbReference type="GO" id="GO:0004803">
    <property type="term" value="F:transposase activity"/>
    <property type="evidence" value="ECO:0007669"/>
    <property type="project" value="InterPro"/>
</dbReference>
<reference evidence="3" key="1">
    <citation type="submission" date="2017-09" db="EMBL/GenBank/DDBJ databases">
        <title>Depth-based differentiation of microbial function through sediment-hosted aquifers and enrichment of novel symbionts in the deep terrestrial subsurface.</title>
        <authorList>
            <person name="Probst A.J."/>
            <person name="Ladd B."/>
            <person name="Jarett J.K."/>
            <person name="Geller-Mcgrath D.E."/>
            <person name="Sieber C.M.K."/>
            <person name="Emerson J.B."/>
            <person name="Anantharaman K."/>
            <person name="Thomas B.C."/>
            <person name="Malmstrom R."/>
            <person name="Stieglmeier M."/>
            <person name="Klingl A."/>
            <person name="Woyke T."/>
            <person name="Ryan C.M."/>
            <person name="Banfield J.F."/>
        </authorList>
    </citation>
    <scope>NUCLEOTIDE SEQUENCE [LARGE SCALE GENOMIC DNA]</scope>
</reference>
<dbReference type="SMART" id="SM01321">
    <property type="entry name" value="Y1_Tnp"/>
    <property type="match status" value="1"/>
</dbReference>
<dbReference type="GO" id="GO:0003677">
    <property type="term" value="F:DNA binding"/>
    <property type="evidence" value="ECO:0007669"/>
    <property type="project" value="InterPro"/>
</dbReference>